<dbReference type="Proteomes" id="UP001164746">
    <property type="component" value="Chromosome 11"/>
</dbReference>
<evidence type="ECO:0000313" key="1">
    <source>
        <dbReference type="EMBL" id="WAR19618.1"/>
    </source>
</evidence>
<organism evidence="1 2">
    <name type="scientific">Mya arenaria</name>
    <name type="common">Soft-shell clam</name>
    <dbReference type="NCBI Taxonomy" id="6604"/>
    <lineage>
        <taxon>Eukaryota</taxon>
        <taxon>Metazoa</taxon>
        <taxon>Spiralia</taxon>
        <taxon>Lophotrochozoa</taxon>
        <taxon>Mollusca</taxon>
        <taxon>Bivalvia</taxon>
        <taxon>Autobranchia</taxon>
        <taxon>Heteroconchia</taxon>
        <taxon>Euheterodonta</taxon>
        <taxon>Imparidentia</taxon>
        <taxon>Neoheterodontei</taxon>
        <taxon>Myida</taxon>
        <taxon>Myoidea</taxon>
        <taxon>Myidae</taxon>
        <taxon>Mya</taxon>
    </lineage>
</organism>
<reference evidence="1" key="1">
    <citation type="submission" date="2022-11" db="EMBL/GenBank/DDBJ databases">
        <title>Centuries of genome instability and evolution in soft-shell clam transmissible cancer (bioRxiv).</title>
        <authorList>
            <person name="Hart S.F.M."/>
            <person name="Yonemitsu M.A."/>
            <person name="Giersch R.M."/>
            <person name="Beal B.F."/>
            <person name="Arriagada G."/>
            <person name="Davis B.W."/>
            <person name="Ostrander E.A."/>
            <person name="Goff S.P."/>
            <person name="Metzger M.J."/>
        </authorList>
    </citation>
    <scope>NUCLEOTIDE SEQUENCE</scope>
    <source>
        <strain evidence="1">MELC-2E11</strain>
        <tissue evidence="1">Siphon/mantle</tissue>
    </source>
</reference>
<keyword evidence="2" id="KW-1185">Reference proteome</keyword>
<proteinExistence type="predicted"/>
<gene>
    <name evidence="1" type="ORF">MAR_001456</name>
</gene>
<accession>A0ABY7FBT5</accession>
<name>A0ABY7FBT5_MYAAR</name>
<protein>
    <recommendedName>
        <fullName evidence="3">Galectin</fullName>
    </recommendedName>
</protein>
<sequence length="250" mass="28222">MAKGSNVILMRGERSQSFVYSLRLHVDISTMNLCNYYISSVFTVIYFVEVRGHRQVYYQKQTLNGATADVDASCVMQCAFQFSSFDSPVIEVQGAPCTCSTYGLEWYDDPTMSPGLVYLAKKRAYESFVPPVLVGPTECQTIPVPFIPDSGSSFTFVFTPIQLAHGYFLMDYYKDGRWRHLPADIVYPGIVGQVQEVTLAIYSDHCQVLLDNKFIGQFESPHKASKITKIVFCPENAFVEWHSVECKDTS</sequence>
<dbReference type="EMBL" id="CP111022">
    <property type="protein sequence ID" value="WAR19618.1"/>
    <property type="molecule type" value="Genomic_DNA"/>
</dbReference>
<evidence type="ECO:0000313" key="2">
    <source>
        <dbReference type="Proteomes" id="UP001164746"/>
    </source>
</evidence>
<evidence type="ECO:0008006" key="3">
    <source>
        <dbReference type="Google" id="ProtNLM"/>
    </source>
</evidence>